<evidence type="ECO:0000313" key="3">
    <source>
        <dbReference type="Proteomes" id="UP001589776"/>
    </source>
</evidence>
<comment type="caution">
    <text evidence="2">The sequence shown here is derived from an EMBL/GenBank/DDBJ whole genome shotgun (WGS) entry which is preliminary data.</text>
</comment>
<sequence>MNALLESRFFWKLLVNGAALVAMLMWFTGISFGASLIIAVLLASTAYVVGDKIILRWTNNLVATAADFGLVFVALWFIAWRSNLDYSWLELTVTSAVIAAIEYMYHLFLFGYDKPEKIW</sequence>
<dbReference type="InterPro" id="IPR019649">
    <property type="entry name" value="DUF2512"/>
</dbReference>
<organism evidence="2 3">
    <name type="scientific">Paenibacillus chartarius</name>
    <dbReference type="NCBI Taxonomy" id="747481"/>
    <lineage>
        <taxon>Bacteria</taxon>
        <taxon>Bacillati</taxon>
        <taxon>Bacillota</taxon>
        <taxon>Bacilli</taxon>
        <taxon>Bacillales</taxon>
        <taxon>Paenibacillaceae</taxon>
        <taxon>Paenibacillus</taxon>
    </lineage>
</organism>
<dbReference type="Pfam" id="PF10710">
    <property type="entry name" value="DUF2512"/>
    <property type="match status" value="1"/>
</dbReference>
<keyword evidence="1" id="KW-0472">Membrane</keyword>
<protein>
    <submittedName>
        <fullName evidence="2">DUF2512 family protein</fullName>
    </submittedName>
</protein>
<dbReference type="EMBL" id="JBHLWN010000049">
    <property type="protein sequence ID" value="MFC0213407.1"/>
    <property type="molecule type" value="Genomic_DNA"/>
</dbReference>
<reference evidence="2 3" key="1">
    <citation type="submission" date="2024-09" db="EMBL/GenBank/DDBJ databases">
        <authorList>
            <person name="Sun Q."/>
            <person name="Mori K."/>
        </authorList>
    </citation>
    <scope>NUCLEOTIDE SEQUENCE [LARGE SCALE GENOMIC DNA]</scope>
    <source>
        <strain evidence="2 3">CCM 7759</strain>
    </source>
</reference>
<keyword evidence="1" id="KW-0812">Transmembrane</keyword>
<feature type="transmembrane region" description="Helical" evidence="1">
    <location>
        <begin position="61"/>
        <end position="79"/>
    </location>
</feature>
<dbReference type="RefSeq" id="WP_377470705.1">
    <property type="nucleotide sequence ID" value="NZ_JBHLWN010000049.1"/>
</dbReference>
<proteinExistence type="predicted"/>
<evidence type="ECO:0000256" key="1">
    <source>
        <dbReference type="SAM" id="Phobius"/>
    </source>
</evidence>
<accession>A0ABV6DL83</accession>
<gene>
    <name evidence="2" type="ORF">ACFFK0_13235</name>
</gene>
<feature type="transmembrane region" description="Helical" evidence="1">
    <location>
        <begin position="91"/>
        <end position="112"/>
    </location>
</feature>
<evidence type="ECO:0000313" key="2">
    <source>
        <dbReference type="EMBL" id="MFC0213407.1"/>
    </source>
</evidence>
<keyword evidence="3" id="KW-1185">Reference proteome</keyword>
<dbReference type="Proteomes" id="UP001589776">
    <property type="component" value="Unassembled WGS sequence"/>
</dbReference>
<keyword evidence="1" id="KW-1133">Transmembrane helix</keyword>
<feature type="transmembrane region" description="Helical" evidence="1">
    <location>
        <begin position="20"/>
        <end position="49"/>
    </location>
</feature>
<name>A0ABV6DL83_9BACL</name>